<keyword evidence="17" id="KW-1185">Reference proteome</keyword>
<keyword evidence="10" id="KW-0028">Amino-acid biosynthesis</keyword>
<evidence type="ECO:0000256" key="15">
    <source>
        <dbReference type="RuleBase" id="RU004516"/>
    </source>
</evidence>
<evidence type="ECO:0000256" key="11">
    <source>
        <dbReference type="ARBA" id="ARBA00048212"/>
    </source>
</evidence>
<dbReference type="Gene3D" id="3.20.10.10">
    <property type="entry name" value="D-amino Acid Aminotransferase, subunit A, domain 2"/>
    <property type="match status" value="1"/>
</dbReference>
<dbReference type="GO" id="GO:0008696">
    <property type="term" value="F:4-amino-4-deoxychorismate lyase activity"/>
    <property type="evidence" value="ECO:0007669"/>
    <property type="project" value="TreeGrafter"/>
</dbReference>
<dbReference type="Proteomes" id="UP000480684">
    <property type="component" value="Unassembled WGS sequence"/>
</dbReference>
<comment type="pathway">
    <text evidence="4">Amino-acid biosynthesis; L-valine biosynthesis; L-valine from pyruvate: step 4/4.</text>
</comment>
<dbReference type="GO" id="GO:0005829">
    <property type="term" value="C:cytosol"/>
    <property type="evidence" value="ECO:0007669"/>
    <property type="project" value="TreeGrafter"/>
</dbReference>
<protein>
    <recommendedName>
        <fullName evidence="8">Probable branched-chain-amino-acid aminotransferase</fullName>
        <ecNumber evidence="7">2.6.1.42</ecNumber>
    </recommendedName>
</protein>
<comment type="catalytic activity">
    <reaction evidence="11">
        <text>L-valine + 2-oxoglutarate = 3-methyl-2-oxobutanoate + L-glutamate</text>
        <dbReference type="Rhea" id="RHEA:24813"/>
        <dbReference type="ChEBI" id="CHEBI:11851"/>
        <dbReference type="ChEBI" id="CHEBI:16810"/>
        <dbReference type="ChEBI" id="CHEBI:29985"/>
        <dbReference type="ChEBI" id="CHEBI:57762"/>
        <dbReference type="EC" id="2.6.1.42"/>
    </reaction>
</comment>
<dbReference type="PANTHER" id="PTHR42743:SF2">
    <property type="entry name" value="AMINODEOXYCHORISMATE LYASE"/>
    <property type="match status" value="1"/>
</dbReference>
<comment type="catalytic activity">
    <reaction evidence="12">
        <text>L-isoleucine + 2-oxoglutarate = (S)-3-methyl-2-oxopentanoate + L-glutamate</text>
        <dbReference type="Rhea" id="RHEA:24801"/>
        <dbReference type="ChEBI" id="CHEBI:16810"/>
        <dbReference type="ChEBI" id="CHEBI:29985"/>
        <dbReference type="ChEBI" id="CHEBI:35146"/>
        <dbReference type="ChEBI" id="CHEBI:58045"/>
        <dbReference type="EC" id="2.6.1.42"/>
    </reaction>
</comment>
<dbReference type="InterPro" id="IPR043132">
    <property type="entry name" value="BCAT-like_C"/>
</dbReference>
<comment type="function">
    <text evidence="2">Acts on leucine, isoleucine and valine.</text>
</comment>
<dbReference type="AlphaFoldDB" id="A0A7C9QRT3"/>
<dbReference type="SUPFAM" id="SSF56752">
    <property type="entry name" value="D-aminoacid aminotransferase-like PLP-dependent enzymes"/>
    <property type="match status" value="1"/>
</dbReference>
<dbReference type="Gene3D" id="3.30.470.10">
    <property type="match status" value="1"/>
</dbReference>
<evidence type="ECO:0000256" key="13">
    <source>
        <dbReference type="ARBA" id="ARBA00049229"/>
    </source>
</evidence>
<dbReference type="InterPro" id="IPR001544">
    <property type="entry name" value="Aminotrans_IV"/>
</dbReference>
<comment type="similarity">
    <text evidence="6 14">Belongs to the class-IV pyridoxal-phosphate-dependent aminotransferase family.</text>
</comment>
<evidence type="ECO:0000256" key="8">
    <source>
        <dbReference type="ARBA" id="ARBA00014472"/>
    </source>
</evidence>
<dbReference type="InterPro" id="IPR018300">
    <property type="entry name" value="Aminotrans_IV_CS"/>
</dbReference>
<evidence type="ECO:0000256" key="3">
    <source>
        <dbReference type="ARBA" id="ARBA00004824"/>
    </source>
</evidence>
<dbReference type="FunFam" id="3.20.10.10:FF:000002">
    <property type="entry name" value="D-alanine aminotransferase"/>
    <property type="match status" value="1"/>
</dbReference>
<evidence type="ECO:0000256" key="1">
    <source>
        <dbReference type="ARBA" id="ARBA00001933"/>
    </source>
</evidence>
<dbReference type="GO" id="GO:0004084">
    <property type="term" value="F:branched-chain-amino-acid transaminase activity"/>
    <property type="evidence" value="ECO:0007669"/>
    <property type="project" value="UniProtKB-EC"/>
</dbReference>
<dbReference type="PANTHER" id="PTHR42743">
    <property type="entry name" value="AMINO-ACID AMINOTRANSFERASE"/>
    <property type="match status" value="1"/>
</dbReference>
<evidence type="ECO:0000256" key="9">
    <source>
        <dbReference type="ARBA" id="ARBA00022898"/>
    </source>
</evidence>
<keyword evidence="9 15" id="KW-0663">Pyridoxal phosphate</keyword>
<dbReference type="InterPro" id="IPR036038">
    <property type="entry name" value="Aminotransferase-like"/>
</dbReference>
<dbReference type="GO" id="GO:0009082">
    <property type="term" value="P:branched-chain amino acid biosynthetic process"/>
    <property type="evidence" value="ECO:0007669"/>
    <property type="project" value="UniProtKB-KW"/>
</dbReference>
<dbReference type="EMBL" id="JAAIYP010000004">
    <property type="protein sequence ID" value="NFV78717.1"/>
    <property type="molecule type" value="Genomic_DNA"/>
</dbReference>
<keyword evidence="10" id="KW-0100">Branched-chain amino acid biosynthesis</keyword>
<evidence type="ECO:0000256" key="10">
    <source>
        <dbReference type="ARBA" id="ARBA00023304"/>
    </source>
</evidence>
<evidence type="ECO:0000313" key="17">
    <source>
        <dbReference type="Proteomes" id="UP000480684"/>
    </source>
</evidence>
<dbReference type="Pfam" id="PF01063">
    <property type="entry name" value="Aminotran_4"/>
    <property type="match status" value="1"/>
</dbReference>
<evidence type="ECO:0000313" key="16">
    <source>
        <dbReference type="EMBL" id="NFV78717.1"/>
    </source>
</evidence>
<comment type="pathway">
    <text evidence="3">Amino-acid biosynthesis; L-isoleucine biosynthesis; L-isoleucine from 2-oxobutanoate: step 4/4.</text>
</comment>
<evidence type="ECO:0000256" key="7">
    <source>
        <dbReference type="ARBA" id="ARBA00013053"/>
    </source>
</evidence>
<evidence type="ECO:0000256" key="14">
    <source>
        <dbReference type="RuleBase" id="RU004106"/>
    </source>
</evidence>
<dbReference type="InterPro" id="IPR043131">
    <property type="entry name" value="BCAT-like_N"/>
</dbReference>
<name>A0A7C9QRT3_9PROT</name>
<proteinExistence type="inferred from homology"/>
<comment type="pathway">
    <text evidence="5">Amino-acid biosynthesis; L-leucine biosynthesis; L-leucine from 3-methyl-2-oxobutanoate: step 4/4.</text>
</comment>
<comment type="cofactor">
    <cofactor evidence="1 15">
        <name>pyridoxal 5'-phosphate</name>
        <dbReference type="ChEBI" id="CHEBI:597326"/>
    </cofactor>
</comment>
<dbReference type="PROSITE" id="PS00770">
    <property type="entry name" value="AA_TRANSFER_CLASS_4"/>
    <property type="match status" value="1"/>
</dbReference>
<reference evidence="16 17" key="1">
    <citation type="submission" date="2020-02" db="EMBL/GenBank/DDBJ databases">
        <authorList>
            <person name="Dziuba M."/>
            <person name="Kuznetsov B."/>
            <person name="Mardanov A."/>
            <person name="Ravin N."/>
            <person name="Grouzdev D."/>
        </authorList>
    </citation>
    <scope>NUCLEOTIDE SEQUENCE [LARGE SCALE GENOMIC DNA]</scope>
    <source>
        <strain evidence="16 17">SpK</strain>
    </source>
</reference>
<dbReference type="RefSeq" id="WP_163673902.1">
    <property type="nucleotide sequence ID" value="NZ_JAAIYP010000004.1"/>
</dbReference>
<keyword evidence="16" id="KW-0032">Aminotransferase</keyword>
<dbReference type="InterPro" id="IPR050571">
    <property type="entry name" value="Class-IV_PLP-Dep_Aminotrnsfr"/>
</dbReference>
<accession>A0A7C9QRT3</accession>
<evidence type="ECO:0000256" key="4">
    <source>
        <dbReference type="ARBA" id="ARBA00004931"/>
    </source>
</evidence>
<evidence type="ECO:0000256" key="2">
    <source>
        <dbReference type="ARBA" id="ARBA00003109"/>
    </source>
</evidence>
<dbReference type="GO" id="GO:0008153">
    <property type="term" value="P:4-aminobenzoate biosynthetic process"/>
    <property type="evidence" value="ECO:0007669"/>
    <property type="project" value="TreeGrafter"/>
</dbReference>
<sequence length="270" mass="28490">MRTVLNGQVIDAAEARLSIADRGFTLGDGLFETVKVVNTRPLRLDAHWRRLAEGAKVLRLTLPLDRAGLDHAVATVLEANGLGSAALRLTVSRGPGVRGLLPPDPATPTWVLTAGPLPPVPGPARAVVAQSVRRNPHSPLARIKALSYLDNVLARIEAEEQGADEAVLLNTNGRVAETTIANLFAVLADGTMVTPPVAEGALPGVRRAEMLERGLAVERPLDLAEVETAREVFLTNALSVRPLVALNGRPIGDGMPGPLTRRLVDGMDGG</sequence>
<evidence type="ECO:0000256" key="6">
    <source>
        <dbReference type="ARBA" id="ARBA00009320"/>
    </source>
</evidence>
<dbReference type="EC" id="2.6.1.42" evidence="7"/>
<comment type="catalytic activity">
    <reaction evidence="13">
        <text>L-leucine + 2-oxoglutarate = 4-methyl-2-oxopentanoate + L-glutamate</text>
        <dbReference type="Rhea" id="RHEA:18321"/>
        <dbReference type="ChEBI" id="CHEBI:16810"/>
        <dbReference type="ChEBI" id="CHEBI:17865"/>
        <dbReference type="ChEBI" id="CHEBI:29985"/>
        <dbReference type="ChEBI" id="CHEBI:57427"/>
        <dbReference type="EC" id="2.6.1.42"/>
    </reaction>
</comment>
<evidence type="ECO:0000256" key="12">
    <source>
        <dbReference type="ARBA" id="ARBA00048798"/>
    </source>
</evidence>
<organism evidence="16 17">
    <name type="scientific">Magnetospirillum aberrantis SpK</name>
    <dbReference type="NCBI Taxonomy" id="908842"/>
    <lineage>
        <taxon>Bacteria</taxon>
        <taxon>Pseudomonadati</taxon>
        <taxon>Pseudomonadota</taxon>
        <taxon>Alphaproteobacteria</taxon>
        <taxon>Rhodospirillales</taxon>
        <taxon>Rhodospirillaceae</taxon>
        <taxon>Magnetospirillum</taxon>
    </lineage>
</organism>
<gene>
    <name evidence="16" type="ORF">G4223_01120</name>
</gene>
<keyword evidence="16" id="KW-0808">Transferase</keyword>
<comment type="caution">
    <text evidence="16">The sequence shown here is derived from an EMBL/GenBank/DDBJ whole genome shotgun (WGS) entry which is preliminary data.</text>
</comment>
<evidence type="ECO:0000256" key="5">
    <source>
        <dbReference type="ARBA" id="ARBA00005072"/>
    </source>
</evidence>